<feature type="region of interest" description="Disordered" evidence="1">
    <location>
        <begin position="1"/>
        <end position="55"/>
    </location>
</feature>
<reference evidence="4" key="1">
    <citation type="submission" date="2017-02" db="UniProtKB">
        <authorList>
            <consortium name="WormBaseParasite"/>
        </authorList>
    </citation>
    <scope>IDENTIFICATION</scope>
</reference>
<gene>
    <name evidence="2" type="ORF">TASK_LOCUS8690</name>
</gene>
<evidence type="ECO:0000256" key="1">
    <source>
        <dbReference type="SAM" id="MobiDB-lite"/>
    </source>
</evidence>
<keyword evidence="3" id="KW-1185">Reference proteome</keyword>
<evidence type="ECO:0000313" key="2">
    <source>
        <dbReference type="EMBL" id="VDK40859.1"/>
    </source>
</evidence>
<name>A0A0R3WD61_TAEAS</name>
<protein>
    <submittedName>
        <fullName evidence="4">BHLH domain-containing protein</fullName>
    </submittedName>
</protein>
<feature type="compositionally biased region" description="Polar residues" evidence="1">
    <location>
        <begin position="15"/>
        <end position="24"/>
    </location>
</feature>
<organism evidence="4">
    <name type="scientific">Taenia asiatica</name>
    <name type="common">Asian tapeworm</name>
    <dbReference type="NCBI Taxonomy" id="60517"/>
    <lineage>
        <taxon>Eukaryota</taxon>
        <taxon>Metazoa</taxon>
        <taxon>Spiralia</taxon>
        <taxon>Lophotrochozoa</taxon>
        <taxon>Platyhelminthes</taxon>
        <taxon>Cestoda</taxon>
        <taxon>Eucestoda</taxon>
        <taxon>Cyclophyllidea</taxon>
        <taxon>Taeniidae</taxon>
        <taxon>Taenia</taxon>
    </lineage>
</organism>
<dbReference type="OrthoDB" id="6280839at2759"/>
<dbReference type="WBParaSite" id="TASK_0000868901-mRNA-1">
    <property type="protein sequence ID" value="TASK_0000868901-mRNA-1"/>
    <property type="gene ID" value="TASK_0000868901"/>
</dbReference>
<evidence type="ECO:0000313" key="3">
    <source>
        <dbReference type="Proteomes" id="UP000282613"/>
    </source>
</evidence>
<dbReference type="EMBL" id="UYRS01018864">
    <property type="protein sequence ID" value="VDK40859.1"/>
    <property type="molecule type" value="Genomic_DNA"/>
</dbReference>
<accession>A0A0R3WD61</accession>
<evidence type="ECO:0000313" key="4">
    <source>
        <dbReference type="WBParaSite" id="TASK_0000868901-mRNA-1"/>
    </source>
</evidence>
<dbReference type="AlphaFoldDB" id="A0A0R3WD61"/>
<sequence>MQHASLAAIGRRATIETQDSLSDSFENHSSRETSSQSPDLLPCDSGVASPPPPQLPRVLRLDEVLEHLRTVDLQLRALHTSRSPLPTPPPLVTSCGHESQAKRDALWLNRFDNLRIGFKLHLKVPTINSPKVS</sequence>
<reference evidence="2 3" key="2">
    <citation type="submission" date="2018-11" db="EMBL/GenBank/DDBJ databases">
        <authorList>
            <consortium name="Pathogen Informatics"/>
        </authorList>
    </citation>
    <scope>NUCLEOTIDE SEQUENCE [LARGE SCALE GENOMIC DNA]</scope>
</reference>
<proteinExistence type="predicted"/>
<dbReference type="Proteomes" id="UP000282613">
    <property type="component" value="Unassembled WGS sequence"/>
</dbReference>